<protein>
    <submittedName>
        <fullName evidence="8">ABC transporter permease</fullName>
    </submittedName>
</protein>
<keyword evidence="4 6" id="KW-1133">Transmembrane helix</keyword>
<evidence type="ECO:0000256" key="3">
    <source>
        <dbReference type="ARBA" id="ARBA00022692"/>
    </source>
</evidence>
<dbReference type="PANTHER" id="PTHR30287">
    <property type="entry name" value="MEMBRANE COMPONENT OF PREDICTED ABC SUPERFAMILY METABOLITE UPTAKE TRANSPORTER"/>
    <property type="match status" value="1"/>
</dbReference>
<dbReference type="RefSeq" id="WP_017025283.1">
    <property type="nucleotide sequence ID" value="NZ_AJYK02000096.1"/>
</dbReference>
<evidence type="ECO:0000259" key="7">
    <source>
        <dbReference type="Pfam" id="PF02687"/>
    </source>
</evidence>
<keyword evidence="9" id="KW-1185">Reference proteome</keyword>
<keyword evidence="2" id="KW-1003">Cell membrane</keyword>
<feature type="transmembrane region" description="Helical" evidence="6">
    <location>
        <begin position="390"/>
        <end position="406"/>
    </location>
</feature>
<accession>A0A1E5DZE5</accession>
<feature type="transmembrane region" description="Helical" evidence="6">
    <location>
        <begin position="457"/>
        <end position="479"/>
    </location>
</feature>
<dbReference type="EMBL" id="AJYK02000096">
    <property type="protein sequence ID" value="OEF23201.1"/>
    <property type="molecule type" value="Genomic_DNA"/>
</dbReference>
<comment type="caution">
    <text evidence="8">The sequence shown here is derived from an EMBL/GenBank/DDBJ whole genome shotgun (WGS) entry which is preliminary data.</text>
</comment>
<feature type="transmembrane region" description="Helical" evidence="6">
    <location>
        <begin position="782"/>
        <end position="804"/>
    </location>
</feature>
<feature type="transmembrane region" description="Helical" evidence="6">
    <location>
        <begin position="344"/>
        <end position="369"/>
    </location>
</feature>
<feature type="transmembrane region" description="Helical" evidence="6">
    <location>
        <begin position="412"/>
        <end position="436"/>
    </location>
</feature>
<dbReference type="eggNOG" id="COG3127">
    <property type="taxonomic scope" value="Bacteria"/>
</dbReference>
<organism evidence="8 9">
    <name type="scientific">Vibrio rumoiensis 1S-45</name>
    <dbReference type="NCBI Taxonomy" id="1188252"/>
    <lineage>
        <taxon>Bacteria</taxon>
        <taxon>Pseudomonadati</taxon>
        <taxon>Pseudomonadota</taxon>
        <taxon>Gammaproteobacteria</taxon>
        <taxon>Vibrionales</taxon>
        <taxon>Vibrionaceae</taxon>
        <taxon>Vibrio</taxon>
    </lineage>
</organism>
<evidence type="ECO:0000313" key="9">
    <source>
        <dbReference type="Proteomes" id="UP000094070"/>
    </source>
</evidence>
<dbReference type="InterPro" id="IPR003838">
    <property type="entry name" value="ABC3_permease_C"/>
</dbReference>
<comment type="subcellular location">
    <subcellularLocation>
        <location evidence="1">Cell membrane</location>
        <topology evidence="1">Multi-pass membrane protein</topology>
    </subcellularLocation>
</comment>
<evidence type="ECO:0000256" key="4">
    <source>
        <dbReference type="ARBA" id="ARBA00022989"/>
    </source>
</evidence>
<dbReference type="Pfam" id="PF02687">
    <property type="entry name" value="FtsX"/>
    <property type="match status" value="2"/>
</dbReference>
<name>A0A1E5DZE5_9VIBR</name>
<dbReference type="PANTHER" id="PTHR30287:SF1">
    <property type="entry name" value="INNER MEMBRANE PROTEIN"/>
    <property type="match status" value="1"/>
</dbReference>
<feature type="transmembrane region" description="Helical" evidence="6">
    <location>
        <begin position="26"/>
        <end position="47"/>
    </location>
</feature>
<feature type="transmembrane region" description="Helical" evidence="6">
    <location>
        <begin position="254"/>
        <end position="278"/>
    </location>
</feature>
<dbReference type="OrthoDB" id="5292592at2"/>
<dbReference type="Proteomes" id="UP000094070">
    <property type="component" value="Unassembled WGS sequence"/>
</dbReference>
<sequence length="816" mass="89908">MNDTPKALPNKALLNWSWREIKHGQLWPIAMALTLIIACVFGLAALADRMDQVVVTQGKNALTADTVFRSSNPLPEALLNTAKTEHVETSTLTRFATMAFSDNGVQLVTVKAVDSAYPLRGDMILSDKSQTSHHVSGNELWLEPRVMQQLVVKIGDNVTIGDADFKVSGEVLQEPGLAFNPFQQMPSVYIHQSDVEKTGAIQVGSRVSFRLFINAPQDKIEQLKKSVELTPSDRWVDEDSQSRTSEVFEKTKQYLSLTVAIVVVMAAITLVLTCQHYVASRRQTIAMLKSLGAQKPWLIRWLSIQIGSLFTIGIVLGSVIGVLLEMVLRIPLTDVLPDPLPSYGVMPLLLSIGTCLAIGIPALGLPLIGLLNTSAASVMQPNQASIPKKAWLLILLPFALLMAIYGNNLLVWIVLASIIVLFAILGAISLLLVRGMQSLPVSPALKLALSRINRSSIASGIQFGALSLSLMLIAIIWLVRSDLLSDWQQTLPEDAPNVFALNIASYEKDNYLTEIDNANLNRSEAYPIIRGRLNEINGIEAKDYAHGEDKSDSLRRELNFTWADTLPARNDLLEGTWGEVGSVSVESDVANDLGLKIGDTLTFVISSQTVTAKVNTIRKVHWREMKPNFYFIFSPDVLKDIPGTWLVSFKAPEANKQQTDAFLNKMARDFPTVSLMDIRTMAGKIQVLLTQIVWSITVLAGLAVIAGLLLIFTLLRLSLSQRQQEIRLYRTLGASKKRISKTVWYEYGIMAFIAGIVASVGAEASVASLMKWGFELEPSWHIGLWIILPLLAFVTLALVLRTLIKQLLIPVNKAAF</sequence>
<keyword evidence="5 6" id="KW-0472">Membrane</keyword>
<evidence type="ECO:0000256" key="1">
    <source>
        <dbReference type="ARBA" id="ARBA00004651"/>
    </source>
</evidence>
<keyword evidence="3 6" id="KW-0812">Transmembrane</keyword>
<gene>
    <name evidence="8" type="ORF">A1QC_12570</name>
</gene>
<dbReference type="AlphaFoldDB" id="A0A1E5DZE5"/>
<dbReference type="GO" id="GO:0005886">
    <property type="term" value="C:plasma membrane"/>
    <property type="evidence" value="ECO:0007669"/>
    <property type="project" value="UniProtKB-SubCell"/>
</dbReference>
<reference evidence="8 9" key="1">
    <citation type="journal article" date="2012" name="Science">
        <title>Ecological populations of bacteria act as socially cohesive units of antibiotic production and resistance.</title>
        <authorList>
            <person name="Cordero O.X."/>
            <person name="Wildschutte H."/>
            <person name="Kirkup B."/>
            <person name="Proehl S."/>
            <person name="Ngo L."/>
            <person name="Hussain F."/>
            <person name="Le Roux F."/>
            <person name="Mincer T."/>
            <person name="Polz M.F."/>
        </authorList>
    </citation>
    <scope>NUCLEOTIDE SEQUENCE [LARGE SCALE GENOMIC DNA]</scope>
    <source>
        <strain evidence="8 9">1S-45</strain>
    </source>
</reference>
<dbReference type="InterPro" id="IPR038766">
    <property type="entry name" value="Membrane_comp_ABC_pdt"/>
</dbReference>
<feature type="domain" description="ABC3 transporter permease C-terminal" evidence="7">
    <location>
        <begin position="259"/>
        <end position="371"/>
    </location>
</feature>
<feature type="domain" description="ABC3 transporter permease C-terminal" evidence="7">
    <location>
        <begin position="698"/>
        <end position="799"/>
    </location>
</feature>
<evidence type="ECO:0000313" key="8">
    <source>
        <dbReference type="EMBL" id="OEF23201.1"/>
    </source>
</evidence>
<evidence type="ECO:0000256" key="6">
    <source>
        <dbReference type="SAM" id="Phobius"/>
    </source>
</evidence>
<feature type="transmembrane region" description="Helical" evidence="6">
    <location>
        <begin position="298"/>
        <end position="324"/>
    </location>
</feature>
<feature type="transmembrane region" description="Helical" evidence="6">
    <location>
        <begin position="692"/>
        <end position="715"/>
    </location>
</feature>
<evidence type="ECO:0000256" key="2">
    <source>
        <dbReference type="ARBA" id="ARBA00022475"/>
    </source>
</evidence>
<feature type="transmembrane region" description="Helical" evidence="6">
    <location>
        <begin position="744"/>
        <end position="762"/>
    </location>
</feature>
<evidence type="ECO:0000256" key="5">
    <source>
        <dbReference type="ARBA" id="ARBA00023136"/>
    </source>
</evidence>
<dbReference type="STRING" id="1188252.A1QC_12570"/>
<proteinExistence type="predicted"/>